<dbReference type="AlphaFoldDB" id="A0A392SEE1"/>
<keyword evidence="2" id="KW-1185">Reference proteome</keyword>
<name>A0A392SEE1_9FABA</name>
<organism evidence="1 2">
    <name type="scientific">Trifolium medium</name>
    <dbReference type="NCBI Taxonomy" id="97028"/>
    <lineage>
        <taxon>Eukaryota</taxon>
        <taxon>Viridiplantae</taxon>
        <taxon>Streptophyta</taxon>
        <taxon>Embryophyta</taxon>
        <taxon>Tracheophyta</taxon>
        <taxon>Spermatophyta</taxon>
        <taxon>Magnoliopsida</taxon>
        <taxon>eudicotyledons</taxon>
        <taxon>Gunneridae</taxon>
        <taxon>Pentapetalae</taxon>
        <taxon>rosids</taxon>
        <taxon>fabids</taxon>
        <taxon>Fabales</taxon>
        <taxon>Fabaceae</taxon>
        <taxon>Papilionoideae</taxon>
        <taxon>50 kb inversion clade</taxon>
        <taxon>NPAAA clade</taxon>
        <taxon>Hologalegina</taxon>
        <taxon>IRL clade</taxon>
        <taxon>Trifolieae</taxon>
        <taxon>Trifolium</taxon>
    </lineage>
</organism>
<proteinExistence type="predicted"/>
<reference evidence="1 2" key="1">
    <citation type="journal article" date="2018" name="Front. Plant Sci.">
        <title>Red Clover (Trifolium pratense) and Zigzag Clover (T. medium) - A Picture of Genomic Similarities and Differences.</title>
        <authorList>
            <person name="Dluhosova J."/>
            <person name="Istvanek J."/>
            <person name="Nedelnik J."/>
            <person name="Repkova J."/>
        </authorList>
    </citation>
    <scope>NUCLEOTIDE SEQUENCE [LARGE SCALE GENOMIC DNA]</scope>
    <source>
        <strain evidence="2">cv. 10/8</strain>
        <tissue evidence="1">Leaf</tissue>
    </source>
</reference>
<dbReference type="EMBL" id="LXQA010355658">
    <property type="protein sequence ID" value="MCI46310.1"/>
    <property type="molecule type" value="Genomic_DNA"/>
</dbReference>
<feature type="non-terminal residue" evidence="1">
    <location>
        <position position="63"/>
    </location>
</feature>
<evidence type="ECO:0000313" key="1">
    <source>
        <dbReference type="EMBL" id="MCI46310.1"/>
    </source>
</evidence>
<evidence type="ECO:0000313" key="2">
    <source>
        <dbReference type="Proteomes" id="UP000265520"/>
    </source>
</evidence>
<sequence>MLSPHDGIDNMASRHNDNNDLCLVRAALEVAHQPLGPSLGRRRHVCNLQARAASRSSVAPVSP</sequence>
<comment type="caution">
    <text evidence="1">The sequence shown here is derived from an EMBL/GenBank/DDBJ whole genome shotgun (WGS) entry which is preliminary data.</text>
</comment>
<protein>
    <submittedName>
        <fullName evidence="1">Uncharacterized protein</fullName>
    </submittedName>
</protein>
<accession>A0A392SEE1</accession>
<dbReference type="Proteomes" id="UP000265520">
    <property type="component" value="Unassembled WGS sequence"/>
</dbReference>